<accession>A0A9Q0QZ44</accession>
<dbReference type="EMBL" id="JAMYWD010000003">
    <property type="protein sequence ID" value="KAJ4976980.1"/>
    <property type="molecule type" value="Genomic_DNA"/>
</dbReference>
<proteinExistence type="predicted"/>
<sequence>MIVMHMLSIYESASQLNDAVEEDDKRHRATGLSKESGFCLIEPRCGSCVGCRRRSHPRIEEVNTITLCEMSNKFESIGYAPEKKLTLFDIDDEEEFPISHPSENLSVAFGLSKTVWL</sequence>
<dbReference type="Proteomes" id="UP001141806">
    <property type="component" value="Unassembled WGS sequence"/>
</dbReference>
<dbReference type="AlphaFoldDB" id="A0A9Q0QZ44"/>
<name>A0A9Q0QZ44_9MAGN</name>
<protein>
    <submittedName>
        <fullName evidence="1">Uncharacterized protein</fullName>
    </submittedName>
</protein>
<evidence type="ECO:0000313" key="1">
    <source>
        <dbReference type="EMBL" id="KAJ4976980.1"/>
    </source>
</evidence>
<comment type="caution">
    <text evidence="1">The sequence shown here is derived from an EMBL/GenBank/DDBJ whole genome shotgun (WGS) entry which is preliminary data.</text>
</comment>
<gene>
    <name evidence="1" type="ORF">NE237_002086</name>
</gene>
<evidence type="ECO:0000313" key="2">
    <source>
        <dbReference type="Proteomes" id="UP001141806"/>
    </source>
</evidence>
<reference evidence="1" key="1">
    <citation type="journal article" date="2023" name="Plant J.">
        <title>The genome of the king protea, Protea cynaroides.</title>
        <authorList>
            <person name="Chang J."/>
            <person name="Duong T.A."/>
            <person name="Schoeman C."/>
            <person name="Ma X."/>
            <person name="Roodt D."/>
            <person name="Barker N."/>
            <person name="Li Z."/>
            <person name="Van de Peer Y."/>
            <person name="Mizrachi E."/>
        </authorList>
    </citation>
    <scope>NUCLEOTIDE SEQUENCE</scope>
    <source>
        <tissue evidence="1">Young leaves</tissue>
    </source>
</reference>
<keyword evidence="2" id="KW-1185">Reference proteome</keyword>
<organism evidence="1 2">
    <name type="scientific">Protea cynaroides</name>
    <dbReference type="NCBI Taxonomy" id="273540"/>
    <lineage>
        <taxon>Eukaryota</taxon>
        <taxon>Viridiplantae</taxon>
        <taxon>Streptophyta</taxon>
        <taxon>Embryophyta</taxon>
        <taxon>Tracheophyta</taxon>
        <taxon>Spermatophyta</taxon>
        <taxon>Magnoliopsida</taxon>
        <taxon>Proteales</taxon>
        <taxon>Proteaceae</taxon>
        <taxon>Protea</taxon>
    </lineage>
</organism>